<evidence type="ECO:0000256" key="1">
    <source>
        <dbReference type="SAM" id="MobiDB-lite"/>
    </source>
</evidence>
<feature type="compositionally biased region" description="Low complexity" evidence="1">
    <location>
        <begin position="8"/>
        <end position="27"/>
    </location>
</feature>
<dbReference type="Pfam" id="PF04749">
    <property type="entry name" value="PLAC8"/>
    <property type="match status" value="1"/>
</dbReference>
<keyword evidence="2" id="KW-1185">Reference proteome</keyword>
<reference evidence="3" key="2">
    <citation type="submission" date="2025-08" db="UniProtKB">
        <authorList>
            <consortium name="RefSeq"/>
        </authorList>
    </citation>
    <scope>IDENTIFICATION</scope>
    <source>
        <tissue evidence="3">Leaf</tissue>
    </source>
</reference>
<dbReference type="Proteomes" id="UP000515151">
    <property type="component" value="Chromosome 4"/>
</dbReference>
<feature type="region of interest" description="Disordered" evidence="1">
    <location>
        <begin position="1"/>
        <end position="85"/>
    </location>
</feature>
<name>A0A6P8D0I3_PUNGR</name>
<evidence type="ECO:0000313" key="3">
    <source>
        <dbReference type="RefSeq" id="XP_031390587.1"/>
    </source>
</evidence>
<evidence type="ECO:0000313" key="2">
    <source>
        <dbReference type="Proteomes" id="UP000515151"/>
    </source>
</evidence>
<dbReference type="RefSeq" id="XP_031390587.1">
    <property type="nucleotide sequence ID" value="XM_031534727.1"/>
</dbReference>
<dbReference type="InterPro" id="IPR006461">
    <property type="entry name" value="PLAC_motif_containing"/>
</dbReference>
<dbReference type="PANTHER" id="PTHR15907">
    <property type="entry name" value="DUF614 FAMILY PROTEIN-RELATED"/>
    <property type="match status" value="1"/>
</dbReference>
<dbReference type="NCBIfam" id="TIGR01571">
    <property type="entry name" value="A_thal_Cys_rich"/>
    <property type="match status" value="1"/>
</dbReference>
<gene>
    <name evidence="3" type="primary">LOC116203061</name>
</gene>
<protein>
    <submittedName>
        <fullName evidence="3">Protein PLANT CADMIUM RESISTANCE 4-like</fullName>
    </submittedName>
</protein>
<reference evidence="2" key="1">
    <citation type="journal article" date="2020" name="Plant Biotechnol. J.">
        <title>The pomegranate (Punica granatum L.) draft genome dissects genetic divergence between soft- and hard-seeded cultivars.</title>
        <authorList>
            <person name="Luo X."/>
            <person name="Li H."/>
            <person name="Wu Z."/>
            <person name="Yao W."/>
            <person name="Zhao P."/>
            <person name="Cao D."/>
            <person name="Yu H."/>
            <person name="Li K."/>
            <person name="Poudel K."/>
            <person name="Zhao D."/>
            <person name="Zhang F."/>
            <person name="Xia X."/>
            <person name="Chen L."/>
            <person name="Wang Q."/>
            <person name="Jing D."/>
            <person name="Cao S."/>
        </authorList>
    </citation>
    <scope>NUCLEOTIDE SEQUENCE [LARGE SCALE GENOMIC DNA]</scope>
    <source>
        <strain evidence="2">cv. Tunisia</strain>
    </source>
</reference>
<accession>A0A6P8D0I3</accession>
<dbReference type="GeneID" id="116203061"/>
<organism evidence="2 3">
    <name type="scientific">Punica granatum</name>
    <name type="common">Pomegranate</name>
    <dbReference type="NCBI Taxonomy" id="22663"/>
    <lineage>
        <taxon>Eukaryota</taxon>
        <taxon>Viridiplantae</taxon>
        <taxon>Streptophyta</taxon>
        <taxon>Embryophyta</taxon>
        <taxon>Tracheophyta</taxon>
        <taxon>Spermatophyta</taxon>
        <taxon>Magnoliopsida</taxon>
        <taxon>eudicotyledons</taxon>
        <taxon>Gunneridae</taxon>
        <taxon>Pentapetalae</taxon>
        <taxon>rosids</taxon>
        <taxon>malvids</taxon>
        <taxon>Myrtales</taxon>
        <taxon>Lythraceae</taxon>
        <taxon>Punica</taxon>
    </lineage>
</organism>
<dbReference type="AlphaFoldDB" id="A0A6P8D0I3"/>
<sequence>MGALESETSGSASTHGHHQQQQQADQTVENAEAVQFPPQNPQAFPIPSEHQPTNDHHHHHRHDQMQYHLRHDNHPFPTDTYPTPSSNPIPATCMAPPPRQPVHYTGQPRNDIPASNNYMSSHHHHHHHHQHHQVLTAPPMLQGNHQVPTVPWTTGLFDCMDDPMNALIACCIPCLTFGQIAEIIDSGNTSCATSGLIYGAIMCLIGCPCILSCTYRTKLRSRFSLVESVGPDWISHFLCECCALSQEYRELKNRGLDPSIGAKVSSSIKFPWCLRPIKL</sequence>
<proteinExistence type="predicted"/>
<feature type="compositionally biased region" description="Basic and acidic residues" evidence="1">
    <location>
        <begin position="63"/>
        <end position="74"/>
    </location>
</feature>
<dbReference type="OrthoDB" id="1045822at2759"/>